<evidence type="ECO:0000313" key="2">
    <source>
        <dbReference type="Proteomes" id="UP000183997"/>
    </source>
</evidence>
<dbReference type="STRING" id="1121421.SAMN02745123_02042"/>
<dbReference type="Proteomes" id="UP000183997">
    <property type="component" value="Unassembled WGS sequence"/>
</dbReference>
<keyword evidence="2" id="KW-1185">Reference proteome</keyword>
<reference evidence="2" key="1">
    <citation type="submission" date="2016-11" db="EMBL/GenBank/DDBJ databases">
        <authorList>
            <person name="Varghese N."/>
            <person name="Submissions S."/>
        </authorList>
    </citation>
    <scope>NUCLEOTIDE SEQUENCE [LARGE SCALE GENOMIC DNA]</scope>
    <source>
        <strain evidence="2">DSM 10349</strain>
    </source>
</reference>
<name>A0A1M6SVE3_9FIRM</name>
<accession>A0A1M6SVE3</accession>
<dbReference type="EMBL" id="FRAR01000014">
    <property type="protein sequence ID" value="SHK48538.1"/>
    <property type="molecule type" value="Genomic_DNA"/>
</dbReference>
<sequence length="142" mass="16876">MLILGLDLLIFQLGPNTYEKYILRKHIEKVMFVCNNYSWENYSGKEGMEFFSKDMQRILYLNDIKYNIQYIKENKVISKGYIDRINDIKTDGKKAQISLVSRRIITDIKSTADFKTLMVISLYKENNKWIIDNIIFSKKEVL</sequence>
<dbReference type="AlphaFoldDB" id="A0A1M6SVE3"/>
<proteinExistence type="predicted"/>
<protein>
    <recommendedName>
        <fullName evidence="3">Lumazine-binding</fullName>
    </recommendedName>
</protein>
<organism evidence="1 2">
    <name type="scientific">Desulforamulus aeronauticus DSM 10349</name>
    <dbReference type="NCBI Taxonomy" id="1121421"/>
    <lineage>
        <taxon>Bacteria</taxon>
        <taxon>Bacillati</taxon>
        <taxon>Bacillota</taxon>
        <taxon>Clostridia</taxon>
        <taxon>Eubacteriales</taxon>
        <taxon>Peptococcaceae</taxon>
        <taxon>Desulforamulus</taxon>
    </lineage>
</organism>
<gene>
    <name evidence="1" type="ORF">SAMN02745123_02042</name>
</gene>
<evidence type="ECO:0000313" key="1">
    <source>
        <dbReference type="EMBL" id="SHK48538.1"/>
    </source>
</evidence>
<evidence type="ECO:0008006" key="3">
    <source>
        <dbReference type="Google" id="ProtNLM"/>
    </source>
</evidence>